<dbReference type="GO" id="GO:0003677">
    <property type="term" value="F:DNA binding"/>
    <property type="evidence" value="ECO:0007669"/>
    <property type="project" value="InterPro"/>
</dbReference>
<dbReference type="AlphaFoldDB" id="A0A9W8Y044"/>
<protein>
    <recommendedName>
        <fullName evidence="4">Zn(2)-C6 fungal-type domain-containing protein</fullName>
    </recommendedName>
</protein>
<dbReference type="SMART" id="SM00906">
    <property type="entry name" value="Fungal_trans"/>
    <property type="match status" value="1"/>
</dbReference>
<dbReference type="Proteomes" id="UP001140560">
    <property type="component" value="Unassembled WGS sequence"/>
</dbReference>
<proteinExistence type="predicted"/>
<keyword evidence="1" id="KW-0479">Metal-binding</keyword>
<evidence type="ECO:0000256" key="1">
    <source>
        <dbReference type="ARBA" id="ARBA00022723"/>
    </source>
</evidence>
<dbReference type="SMART" id="SM00066">
    <property type="entry name" value="GAL4"/>
    <property type="match status" value="1"/>
</dbReference>
<dbReference type="GO" id="GO:0000981">
    <property type="term" value="F:DNA-binding transcription factor activity, RNA polymerase II-specific"/>
    <property type="evidence" value="ECO:0007669"/>
    <property type="project" value="InterPro"/>
</dbReference>
<dbReference type="Gene3D" id="4.10.240.10">
    <property type="entry name" value="Zn(2)-C6 fungal-type DNA-binding domain"/>
    <property type="match status" value="1"/>
</dbReference>
<reference evidence="5" key="1">
    <citation type="submission" date="2022-10" db="EMBL/GenBank/DDBJ databases">
        <title>Tapping the CABI collections for fungal endophytes: first genome assemblies for Collariella, Neodidymelliopsis, Ascochyta clinopodiicola, Didymella pomorum, Didymosphaeria variabile, Neocosmospora piperis and Neocucurbitaria cava.</title>
        <authorList>
            <person name="Hill R."/>
        </authorList>
    </citation>
    <scope>NUCLEOTIDE SEQUENCE</scope>
    <source>
        <strain evidence="5">IMI 356814</strain>
    </source>
</reference>
<keyword evidence="2" id="KW-0539">Nucleus</keyword>
<dbReference type="GO" id="GO:0001080">
    <property type="term" value="P:nitrogen catabolite activation of transcription from RNA polymerase II promoter"/>
    <property type="evidence" value="ECO:0007669"/>
    <property type="project" value="TreeGrafter"/>
</dbReference>
<dbReference type="PROSITE" id="PS50048">
    <property type="entry name" value="ZN2_CY6_FUNGAL_2"/>
    <property type="match status" value="1"/>
</dbReference>
<organism evidence="5 6">
    <name type="scientific">Neocucurbitaria cava</name>
    <dbReference type="NCBI Taxonomy" id="798079"/>
    <lineage>
        <taxon>Eukaryota</taxon>
        <taxon>Fungi</taxon>
        <taxon>Dikarya</taxon>
        <taxon>Ascomycota</taxon>
        <taxon>Pezizomycotina</taxon>
        <taxon>Dothideomycetes</taxon>
        <taxon>Pleosporomycetidae</taxon>
        <taxon>Pleosporales</taxon>
        <taxon>Pleosporineae</taxon>
        <taxon>Cucurbitariaceae</taxon>
        <taxon>Neocucurbitaria</taxon>
    </lineage>
</organism>
<dbReference type="InterPro" id="IPR001138">
    <property type="entry name" value="Zn2Cys6_DnaBD"/>
</dbReference>
<dbReference type="InterPro" id="IPR050797">
    <property type="entry name" value="Carb_Metab_Trans_Reg"/>
</dbReference>
<comment type="caution">
    <text evidence="5">The sequence shown here is derived from an EMBL/GenBank/DDBJ whole genome shotgun (WGS) entry which is preliminary data.</text>
</comment>
<evidence type="ECO:0000313" key="5">
    <source>
        <dbReference type="EMBL" id="KAJ4364152.1"/>
    </source>
</evidence>
<evidence type="ECO:0000256" key="2">
    <source>
        <dbReference type="ARBA" id="ARBA00023242"/>
    </source>
</evidence>
<feature type="region of interest" description="Disordered" evidence="3">
    <location>
        <begin position="1"/>
        <end position="22"/>
    </location>
</feature>
<keyword evidence="6" id="KW-1185">Reference proteome</keyword>
<dbReference type="CDD" id="cd12148">
    <property type="entry name" value="fungal_TF_MHR"/>
    <property type="match status" value="1"/>
</dbReference>
<dbReference type="OrthoDB" id="2264294at2759"/>
<dbReference type="GO" id="GO:0008270">
    <property type="term" value="F:zinc ion binding"/>
    <property type="evidence" value="ECO:0007669"/>
    <property type="project" value="InterPro"/>
</dbReference>
<evidence type="ECO:0000313" key="6">
    <source>
        <dbReference type="Proteomes" id="UP001140560"/>
    </source>
</evidence>
<dbReference type="InterPro" id="IPR007219">
    <property type="entry name" value="XnlR_reg_dom"/>
</dbReference>
<dbReference type="EMBL" id="JAPEUY010000018">
    <property type="protein sequence ID" value="KAJ4364152.1"/>
    <property type="molecule type" value="Genomic_DNA"/>
</dbReference>
<dbReference type="Pfam" id="PF04082">
    <property type="entry name" value="Fungal_trans"/>
    <property type="match status" value="1"/>
</dbReference>
<evidence type="ECO:0000256" key="3">
    <source>
        <dbReference type="SAM" id="MobiDB-lite"/>
    </source>
</evidence>
<gene>
    <name evidence="5" type="ORF">N0V83_009607</name>
</gene>
<dbReference type="PANTHER" id="PTHR31668">
    <property type="entry name" value="GLUCOSE TRANSPORT TRANSCRIPTION REGULATOR RGT1-RELATED-RELATED"/>
    <property type="match status" value="1"/>
</dbReference>
<feature type="domain" description="Zn(2)-C6 fungal-type" evidence="4">
    <location>
        <begin position="20"/>
        <end position="52"/>
    </location>
</feature>
<dbReference type="InterPro" id="IPR036864">
    <property type="entry name" value="Zn2-C6_fun-type_DNA-bd_sf"/>
</dbReference>
<dbReference type="CDD" id="cd00067">
    <property type="entry name" value="GAL4"/>
    <property type="match status" value="1"/>
</dbReference>
<dbReference type="GO" id="GO:0006351">
    <property type="term" value="P:DNA-templated transcription"/>
    <property type="evidence" value="ECO:0007669"/>
    <property type="project" value="InterPro"/>
</dbReference>
<name>A0A9W8Y044_9PLEO</name>
<dbReference type="PANTHER" id="PTHR31668:SF4">
    <property type="entry name" value="TRANSCRIPTIONAL ACTIVATOR PROTEIN DAL81"/>
    <property type="match status" value="1"/>
</dbReference>
<accession>A0A9W8Y044</accession>
<evidence type="ECO:0000259" key="4">
    <source>
        <dbReference type="PROSITE" id="PS50048"/>
    </source>
</evidence>
<dbReference type="PROSITE" id="PS00463">
    <property type="entry name" value="ZN2_CY6_FUNGAL_1"/>
    <property type="match status" value="1"/>
</dbReference>
<sequence>MSEEPTPRKRRQPAQRSSRPCDSCRRRKTRCIIEAGSQKCGICIQRQSECTFVKEVPKRSFPTPPETNQVSPNIHLSPAAHELLEPEQYPSEVRGTTATSDGIDPHYQAGLHQLESTRTGLEGSLGLNTFKFAELYGLGSDMEPILMRHRPYDATSNEYSLPTHSIRLVSYQDQGVDYPVTFHMVANDKSINYTPDFAEVDAIEACVRPHGEKLIRLFWQMVHPWYPVIYKHGFMLKYAKSYRCIDPPLLGAMYLNAVNWWYYDSHLSNQTVVDVANLHRLTHQSIQNSYHRPRLSSIEAILLCLQCKPEDPLNPDHSFSWGLTAQALSIGEALGLHLDASNWAIPSWEQSLRKRLSWALYMQDIWTALAHGRPTHISEDDWAVTDLTYNDFDTDNPRDAGEHYLHMTTLTKILYTVMKRFYTLKSTTMQNTEELFSMARPILTALESWYTALPSSLNIENLPPRQLCGHGNVHLAYHIVRVTILRRLVRSTALAPLCLDIPVLSFIRQQAHETAQQATSLVASLRLEHLDAFWYFASPYCFSVIGSFCTLLLVTGLTPAERDHWRETLRTYLWTLRVGSKSNEPMRYAVNRLEGAILSGLEHALAVAVDATSPITLEATPGQFQADMNGFGFAFLGADGVDLNTMDLGAFDLLANTGPT</sequence>
<dbReference type="SUPFAM" id="SSF57701">
    <property type="entry name" value="Zn2/Cys6 DNA-binding domain"/>
    <property type="match status" value="1"/>
</dbReference>
<dbReference type="GO" id="GO:0005634">
    <property type="term" value="C:nucleus"/>
    <property type="evidence" value="ECO:0007669"/>
    <property type="project" value="TreeGrafter"/>
</dbReference>